<accession>A0A8J3SMH0</accession>
<reference evidence="1 2" key="1">
    <citation type="submission" date="2021-01" db="EMBL/GenBank/DDBJ databases">
        <title>Whole genome shotgun sequence of Planobispora siamensis NBRC 107568.</title>
        <authorList>
            <person name="Komaki H."/>
            <person name="Tamura T."/>
        </authorList>
    </citation>
    <scope>NUCLEOTIDE SEQUENCE [LARGE SCALE GENOMIC DNA]</scope>
    <source>
        <strain evidence="1 2">NBRC 107568</strain>
    </source>
</reference>
<dbReference type="Proteomes" id="UP000619788">
    <property type="component" value="Unassembled WGS sequence"/>
</dbReference>
<evidence type="ECO:0000313" key="2">
    <source>
        <dbReference type="Proteomes" id="UP000619788"/>
    </source>
</evidence>
<sequence length="483" mass="52424">MTATAGTREYCRTFSATTKHVINPDKPGKTLCGRNVMSKCAGILPHMRDMYYGLPTCEGCETSATKRGLVEGPEIYREYAPKIIRYVERFTGTACIVHADYPHGTLCGVGINDDSERRADTGGLPVCTDCQTSATEEGYYHADEQTAASANDTCTETTHVTSENANDHDVQGDAPEVVTWALTSSSADVRHIIDPHIPAPADGHQQTLCGATGRHTHPSRTLEPWSPWARTTVCRRCDATAKTRGMVTQDQLSDCHRWTICHGKSGNGPAMFVVYAASEAQVRAIVSQVAERAGTAWPASLVDWGFTVHREIGPTLCNHANAWYAALERAGMDRHTYEATRSREQADRAAALTAAPDPALMDGDDAEAVVAWEVWLEVEQADGSTWRRHPGLPPLMSAAFAAGCSAGRQGAARVRIQGQVATRAGEYSAQAAVGHLIFMASDLLIRAGITDTRIVDIYARPITVQEAYKEQEQGHPMRFLPLG</sequence>
<organism evidence="1 2">
    <name type="scientific">Planobispora siamensis</name>
    <dbReference type="NCBI Taxonomy" id="936338"/>
    <lineage>
        <taxon>Bacteria</taxon>
        <taxon>Bacillati</taxon>
        <taxon>Actinomycetota</taxon>
        <taxon>Actinomycetes</taxon>
        <taxon>Streptosporangiales</taxon>
        <taxon>Streptosporangiaceae</taxon>
        <taxon>Planobispora</taxon>
    </lineage>
</organism>
<dbReference type="RefSeq" id="WP_204067386.1">
    <property type="nucleotide sequence ID" value="NZ_BOOJ01000052.1"/>
</dbReference>
<keyword evidence="2" id="KW-1185">Reference proteome</keyword>
<name>A0A8J3SMH0_9ACTN</name>
<dbReference type="AlphaFoldDB" id="A0A8J3SMH0"/>
<gene>
    <name evidence="1" type="ORF">Psi01_59160</name>
</gene>
<dbReference type="EMBL" id="BOOJ01000052">
    <property type="protein sequence ID" value="GIH95286.1"/>
    <property type="molecule type" value="Genomic_DNA"/>
</dbReference>
<protein>
    <submittedName>
        <fullName evidence="1">Uncharacterized protein</fullName>
    </submittedName>
</protein>
<proteinExistence type="predicted"/>
<evidence type="ECO:0000313" key="1">
    <source>
        <dbReference type="EMBL" id="GIH95286.1"/>
    </source>
</evidence>
<comment type="caution">
    <text evidence="1">The sequence shown here is derived from an EMBL/GenBank/DDBJ whole genome shotgun (WGS) entry which is preliminary data.</text>
</comment>